<evidence type="ECO:0000256" key="1">
    <source>
        <dbReference type="SAM" id="Phobius"/>
    </source>
</evidence>
<keyword evidence="1" id="KW-0812">Transmembrane</keyword>
<keyword evidence="1" id="KW-0472">Membrane</keyword>
<feature type="transmembrane region" description="Helical" evidence="1">
    <location>
        <begin position="259"/>
        <end position="280"/>
    </location>
</feature>
<feature type="transmembrane region" description="Helical" evidence="1">
    <location>
        <begin position="228"/>
        <end position="252"/>
    </location>
</feature>
<dbReference type="InterPro" id="IPR038731">
    <property type="entry name" value="RgtA/B/C-like"/>
</dbReference>
<dbReference type="STRING" id="444157.Tneu_0678"/>
<keyword evidence="3" id="KW-0808">Transferase</keyword>
<dbReference type="Proteomes" id="UP000001694">
    <property type="component" value="Chromosome"/>
</dbReference>
<feature type="transmembrane region" description="Helical" evidence="1">
    <location>
        <begin position="21"/>
        <end position="40"/>
    </location>
</feature>
<keyword evidence="1" id="KW-1133">Transmembrane helix</keyword>
<keyword evidence="4" id="KW-1185">Reference proteome</keyword>
<evidence type="ECO:0000313" key="4">
    <source>
        <dbReference type="Proteomes" id="UP000001694"/>
    </source>
</evidence>
<feature type="domain" description="Glycosyltransferase RgtA/B/C/D-like" evidence="2">
    <location>
        <begin position="135"/>
        <end position="272"/>
    </location>
</feature>
<proteinExistence type="predicted"/>
<name>B1YCV4_PYRNV</name>
<dbReference type="EMBL" id="CP001014">
    <property type="protein sequence ID" value="ACB39617.1"/>
    <property type="molecule type" value="Genomic_DNA"/>
</dbReference>
<dbReference type="eggNOG" id="arCOG00561">
    <property type="taxonomic scope" value="Archaea"/>
</dbReference>
<protein>
    <submittedName>
        <fullName evidence="3">Glycosyl transferase family 39</fullName>
    </submittedName>
</protein>
<dbReference type="KEGG" id="tne:Tneu_0678"/>
<dbReference type="Pfam" id="PF13231">
    <property type="entry name" value="PMT_2"/>
    <property type="match status" value="1"/>
</dbReference>
<evidence type="ECO:0000313" key="3">
    <source>
        <dbReference type="EMBL" id="ACB39617.1"/>
    </source>
</evidence>
<dbReference type="GeneID" id="6165367"/>
<evidence type="ECO:0000259" key="2">
    <source>
        <dbReference type="Pfam" id="PF13231"/>
    </source>
</evidence>
<feature type="transmembrane region" description="Helical" evidence="1">
    <location>
        <begin position="196"/>
        <end position="222"/>
    </location>
</feature>
<feature type="transmembrane region" description="Helical" evidence="1">
    <location>
        <begin position="331"/>
        <end position="348"/>
    </location>
</feature>
<dbReference type="AlphaFoldDB" id="B1YCV4"/>
<sequence length="418" mass="45748">MGKPLGAPERGQEGDRGVVKVYLALAVVVGVFLYFAYSVATLPGSDGLPGDGGYISDEVWYVTSARNILHDFFKTPANSPYYTTTLDCLTNGSKIVKEYSNLNAVTVTGEVKCYIRRGFPYPDKEGILSYYNFEHPPLAKYVIGLMEAIRDEPLFWRIPSMALGAATLVLVFLSARRVAGETWALVGTGLMVLDNTFRAMSGIAMLDIYLSFFTALLVYLHLSGRPLGVGAALGLAASVKYSGAFPLFGLAYIYGRRSLWSFAAVFLMATSTFILANMPIAGQLGVQRWIHEVLAALSWHTTSRPPGPVASNPLDWLYMHNSFALYINPDIYASGTPAYLVALVYSLYRRDDVSLLYLSTYGGYWLVYLLGNHTLYSFYTTQFSPLAHILVAELLAEVARRGRASSAGDAQGVAAVEN</sequence>
<gene>
    <name evidence="3" type="ordered locus">Tneu_0678</name>
</gene>
<dbReference type="RefSeq" id="WP_012350037.1">
    <property type="nucleotide sequence ID" value="NC_010525.1"/>
</dbReference>
<feature type="transmembrane region" description="Helical" evidence="1">
    <location>
        <begin position="154"/>
        <end position="175"/>
    </location>
</feature>
<reference evidence="3" key="1">
    <citation type="submission" date="2008-03" db="EMBL/GenBank/DDBJ databases">
        <title>Complete sequence of Thermoproteus neutrophilus V24Sta.</title>
        <authorList>
            <consortium name="US DOE Joint Genome Institute"/>
            <person name="Copeland A."/>
            <person name="Lucas S."/>
            <person name="Lapidus A."/>
            <person name="Glavina del Rio T."/>
            <person name="Dalin E."/>
            <person name="Tice H."/>
            <person name="Bruce D."/>
            <person name="Goodwin L."/>
            <person name="Pitluck S."/>
            <person name="Sims D."/>
            <person name="Brettin T."/>
            <person name="Detter J.C."/>
            <person name="Han C."/>
            <person name="Kuske C.R."/>
            <person name="Schmutz J."/>
            <person name="Larimer F."/>
            <person name="Land M."/>
            <person name="Hauser L."/>
            <person name="Kyrpides N."/>
            <person name="Mikhailova N."/>
            <person name="Biddle J.F."/>
            <person name="Zhang Z."/>
            <person name="Fitz-Gibbon S.T."/>
            <person name="Lowe T.M."/>
            <person name="Saltikov C."/>
            <person name="House C.H."/>
            <person name="Richardson P."/>
        </authorList>
    </citation>
    <scope>NUCLEOTIDE SEQUENCE [LARGE SCALE GENOMIC DNA]</scope>
    <source>
        <strain evidence="3">V24Sta</strain>
    </source>
</reference>
<accession>B1YCV4</accession>
<organism evidence="3 4">
    <name type="scientific">Pyrobaculum neutrophilum (strain DSM 2338 / JCM 9278 / NBRC 100436 / V24Sta)</name>
    <name type="common">Thermoproteus neutrophilus</name>
    <dbReference type="NCBI Taxonomy" id="444157"/>
    <lineage>
        <taxon>Archaea</taxon>
        <taxon>Thermoproteota</taxon>
        <taxon>Thermoprotei</taxon>
        <taxon>Thermoproteales</taxon>
        <taxon>Thermoproteaceae</taxon>
        <taxon>Pyrobaculum</taxon>
    </lineage>
</organism>
<dbReference type="HOGENOM" id="CLU_032023_0_0_2"/>
<feature type="transmembrane region" description="Helical" evidence="1">
    <location>
        <begin position="355"/>
        <end position="371"/>
    </location>
</feature>
<dbReference type="GO" id="GO:0016740">
    <property type="term" value="F:transferase activity"/>
    <property type="evidence" value="ECO:0007669"/>
    <property type="project" value="UniProtKB-KW"/>
</dbReference>